<dbReference type="InterPro" id="IPR002397">
    <property type="entry name" value="Cyt_P450_B"/>
</dbReference>
<evidence type="ECO:0000256" key="4">
    <source>
        <dbReference type="ARBA" id="ARBA00022723"/>
    </source>
</evidence>
<sequence>MEAETAAVDTTGTGCPRSYPFHRPSAIEIPPIYQELRTSEPVARVMLPSGDIGYVVSRYEDAKLVLADPRFSRAAMVAEDAPQLTVAPMPPGSLFSTDPPEHSRLRKLVMGEFTGRRVRALEPRIQELTDALLDEMEKNEGGPVDLNEMFAFPLPVQVICELLGVPFEDREQFRAWSNAIVSLTNHTAEEMMTQRIEMAGYIHELINKRREEPGDDLLSALITAHDERDALDQSELIIMAMTILVAGHETTVSMIGACVLTLLRHPEQLARVIEEPDAVSGFVNELLRVNPIGDGGPLRITLEDVEIAGTLIPKGSAVMAAVASANRDPEVFEDGEEFRPDREHNPHLAFGHGIHHCLGAALAVAELRITMASLFRRFPTLRLACDISELRMKTGMLVHGLEKLPVTW</sequence>
<evidence type="ECO:0000256" key="8">
    <source>
        <dbReference type="RuleBase" id="RU000461"/>
    </source>
</evidence>
<comment type="cofactor">
    <cofactor evidence="1">
        <name>heme</name>
        <dbReference type="ChEBI" id="CHEBI:30413"/>
    </cofactor>
</comment>
<dbReference type="Gene3D" id="1.10.630.10">
    <property type="entry name" value="Cytochrome P450"/>
    <property type="match status" value="1"/>
</dbReference>
<dbReference type="EMBL" id="WMLF01000631">
    <property type="protein sequence ID" value="MBB1246834.1"/>
    <property type="molecule type" value="Genomic_DNA"/>
</dbReference>
<dbReference type="PRINTS" id="PR00385">
    <property type="entry name" value="P450"/>
</dbReference>
<comment type="similarity">
    <text evidence="2 8">Belongs to the cytochrome P450 family.</text>
</comment>
<dbReference type="RefSeq" id="WP_182858059.1">
    <property type="nucleotide sequence ID" value="NZ_WMLF01000631.1"/>
</dbReference>
<evidence type="ECO:0000256" key="7">
    <source>
        <dbReference type="ARBA" id="ARBA00023033"/>
    </source>
</evidence>
<keyword evidence="3 8" id="KW-0349">Heme</keyword>
<evidence type="ECO:0000313" key="10">
    <source>
        <dbReference type="Proteomes" id="UP000766698"/>
    </source>
</evidence>
<keyword evidence="7 8" id="KW-0503">Monooxygenase</keyword>
<accession>A0ABR6ENA9</accession>
<dbReference type="SUPFAM" id="SSF48264">
    <property type="entry name" value="Cytochrome P450"/>
    <property type="match status" value="1"/>
</dbReference>
<evidence type="ECO:0000256" key="3">
    <source>
        <dbReference type="ARBA" id="ARBA00022617"/>
    </source>
</evidence>
<dbReference type="PRINTS" id="PR00359">
    <property type="entry name" value="BP450"/>
</dbReference>
<evidence type="ECO:0000256" key="5">
    <source>
        <dbReference type="ARBA" id="ARBA00023002"/>
    </source>
</evidence>
<gene>
    <name evidence="9" type="ORF">GL263_25265</name>
</gene>
<dbReference type="InterPro" id="IPR001128">
    <property type="entry name" value="Cyt_P450"/>
</dbReference>
<proteinExistence type="inferred from homology"/>
<dbReference type="PANTHER" id="PTHR46696">
    <property type="entry name" value="P450, PUTATIVE (EUROFUNG)-RELATED"/>
    <property type="match status" value="1"/>
</dbReference>
<reference evidence="10" key="1">
    <citation type="journal article" date="2020" name="Syst. Appl. Microbiol.">
        <title>Streptomyces alkaliterrae sp. nov., isolated from an alkaline soil, and emended descriptions of Streptomyces alkaliphilus, Streptomyces calidiresistens and Streptomyces durbertensis.</title>
        <authorList>
            <person name="Swiecimska M."/>
            <person name="Golinska P."/>
            <person name="Nouioui I."/>
            <person name="Wypij M."/>
            <person name="Rai M."/>
            <person name="Sangal V."/>
            <person name="Goodfellow M."/>
        </authorList>
    </citation>
    <scope>NUCLEOTIDE SEQUENCE [LARGE SCALE GENOMIC DNA]</scope>
    <source>
        <strain evidence="10">DSM 104538</strain>
    </source>
</reference>
<evidence type="ECO:0000256" key="1">
    <source>
        <dbReference type="ARBA" id="ARBA00001971"/>
    </source>
</evidence>
<evidence type="ECO:0000256" key="6">
    <source>
        <dbReference type="ARBA" id="ARBA00023004"/>
    </source>
</evidence>
<evidence type="ECO:0000313" key="9">
    <source>
        <dbReference type="EMBL" id="MBB1246834.1"/>
    </source>
</evidence>
<evidence type="ECO:0000256" key="2">
    <source>
        <dbReference type="ARBA" id="ARBA00010617"/>
    </source>
</evidence>
<comment type="caution">
    <text evidence="9">The sequence shown here is derived from an EMBL/GenBank/DDBJ whole genome shotgun (WGS) entry which is preliminary data.</text>
</comment>
<keyword evidence="4 8" id="KW-0479">Metal-binding</keyword>
<keyword evidence="10" id="KW-1185">Reference proteome</keyword>
<keyword evidence="5 8" id="KW-0560">Oxidoreductase</keyword>
<protein>
    <submittedName>
        <fullName evidence="9">Cytochrome P450</fullName>
    </submittedName>
</protein>
<dbReference type="CDD" id="cd11031">
    <property type="entry name" value="Cyp158A-like"/>
    <property type="match status" value="1"/>
</dbReference>
<dbReference type="InterPro" id="IPR036396">
    <property type="entry name" value="Cyt_P450_sf"/>
</dbReference>
<dbReference type="PANTHER" id="PTHR46696:SF5">
    <property type="entry name" value="CYTOCHROME P450 BJ-1"/>
    <property type="match status" value="1"/>
</dbReference>
<dbReference type="PROSITE" id="PS00086">
    <property type="entry name" value="CYTOCHROME_P450"/>
    <property type="match status" value="1"/>
</dbReference>
<dbReference type="Proteomes" id="UP000766698">
    <property type="component" value="Unassembled WGS sequence"/>
</dbReference>
<dbReference type="Pfam" id="PF00067">
    <property type="entry name" value="p450"/>
    <property type="match status" value="1"/>
</dbReference>
<keyword evidence="6 8" id="KW-0408">Iron</keyword>
<name>A0ABR6ENA9_9ACTN</name>
<dbReference type="InterPro" id="IPR017972">
    <property type="entry name" value="Cyt_P450_CS"/>
</dbReference>
<organism evidence="9 10">
    <name type="scientific">Streptomyces durbertensis</name>
    <dbReference type="NCBI Taxonomy" id="2448886"/>
    <lineage>
        <taxon>Bacteria</taxon>
        <taxon>Bacillati</taxon>
        <taxon>Actinomycetota</taxon>
        <taxon>Actinomycetes</taxon>
        <taxon>Kitasatosporales</taxon>
        <taxon>Streptomycetaceae</taxon>
        <taxon>Streptomyces</taxon>
    </lineage>
</organism>